<organism evidence="1 2">
    <name type="scientific">Hesseltinella vesiculosa</name>
    <dbReference type="NCBI Taxonomy" id="101127"/>
    <lineage>
        <taxon>Eukaryota</taxon>
        <taxon>Fungi</taxon>
        <taxon>Fungi incertae sedis</taxon>
        <taxon>Mucoromycota</taxon>
        <taxon>Mucoromycotina</taxon>
        <taxon>Mucoromycetes</taxon>
        <taxon>Mucorales</taxon>
        <taxon>Cunninghamellaceae</taxon>
        <taxon>Hesseltinella</taxon>
    </lineage>
</organism>
<keyword evidence="2" id="KW-1185">Reference proteome</keyword>
<comment type="caution">
    <text evidence="1">The sequence shown here is derived from an EMBL/GenBank/DDBJ whole genome shotgun (WGS) entry which is preliminary data.</text>
</comment>
<evidence type="ECO:0000313" key="2">
    <source>
        <dbReference type="Proteomes" id="UP000242146"/>
    </source>
</evidence>
<gene>
    <name evidence="1" type="ORF">DM01DRAFT_256350</name>
</gene>
<protein>
    <submittedName>
        <fullName evidence="1">Uncharacterized protein</fullName>
    </submittedName>
</protein>
<dbReference type="Proteomes" id="UP000242146">
    <property type="component" value="Unassembled WGS sequence"/>
</dbReference>
<proteinExistence type="predicted"/>
<evidence type="ECO:0000313" key="1">
    <source>
        <dbReference type="EMBL" id="ORX58054.1"/>
    </source>
</evidence>
<sequence>VCHVLNKDWEFFPQIKFLSAKILAGCILQNGRSGQAIIVNTVEVYGRKKSIDSHRGPHRKLKNDIKPTSLPPPTCWHPLRWCVDLKAQSY</sequence>
<dbReference type="EMBL" id="MCGT01000007">
    <property type="protein sequence ID" value="ORX58054.1"/>
    <property type="molecule type" value="Genomic_DNA"/>
</dbReference>
<feature type="non-terminal residue" evidence="1">
    <location>
        <position position="1"/>
    </location>
</feature>
<dbReference type="STRING" id="101127.A0A1X2GNQ3"/>
<accession>A0A1X2GNQ3</accession>
<name>A0A1X2GNQ3_9FUNG</name>
<dbReference type="AlphaFoldDB" id="A0A1X2GNQ3"/>
<reference evidence="1 2" key="1">
    <citation type="submission" date="2016-07" db="EMBL/GenBank/DDBJ databases">
        <title>Pervasive Adenine N6-methylation of Active Genes in Fungi.</title>
        <authorList>
            <consortium name="DOE Joint Genome Institute"/>
            <person name="Mondo S.J."/>
            <person name="Dannebaum R.O."/>
            <person name="Kuo R.C."/>
            <person name="Labutti K."/>
            <person name="Haridas S."/>
            <person name="Kuo A."/>
            <person name="Salamov A."/>
            <person name="Ahrendt S.R."/>
            <person name="Lipzen A."/>
            <person name="Sullivan W."/>
            <person name="Andreopoulos W.B."/>
            <person name="Clum A."/>
            <person name="Lindquist E."/>
            <person name="Daum C."/>
            <person name="Ramamoorthy G.K."/>
            <person name="Gryganskyi A."/>
            <person name="Culley D."/>
            <person name="Magnuson J.K."/>
            <person name="James T.Y."/>
            <person name="O'Malley M.A."/>
            <person name="Stajich J.E."/>
            <person name="Spatafora J.W."/>
            <person name="Visel A."/>
            <person name="Grigoriev I.V."/>
        </authorList>
    </citation>
    <scope>NUCLEOTIDE SEQUENCE [LARGE SCALE GENOMIC DNA]</scope>
    <source>
        <strain evidence="1 2">NRRL 3301</strain>
    </source>
</reference>
<dbReference type="OrthoDB" id="2245303at2759"/>